<gene>
    <name evidence="1" type="ORF">GV827_04645</name>
</gene>
<evidence type="ECO:0000313" key="2">
    <source>
        <dbReference type="Proteomes" id="UP000468591"/>
    </source>
</evidence>
<reference evidence="1 2" key="1">
    <citation type="submission" date="2020-01" db="EMBL/GenBank/DDBJ databases">
        <title>Sulfitobacter sediminilitoris sp. nov., isolated from a tidal flat.</title>
        <authorList>
            <person name="Park S."/>
            <person name="Yoon J.-H."/>
        </authorList>
    </citation>
    <scope>NUCLEOTIDE SEQUENCE [LARGE SCALE GENOMIC DNA]</scope>
    <source>
        <strain evidence="1 2">JBTF-M27</strain>
    </source>
</reference>
<dbReference type="RefSeq" id="WP_164352528.1">
    <property type="nucleotide sequence ID" value="NZ_JAABNT010000002.1"/>
</dbReference>
<dbReference type="AlphaFoldDB" id="A0A6P0C6A2"/>
<dbReference type="InterPro" id="IPR012349">
    <property type="entry name" value="Split_barrel_FMN-bd"/>
</dbReference>
<sequence>MHPNPIYHDAETAQNLGFARERGFGVLSVNGPDAPMLSHVPFLLSEDGQVAELHLVRSNPIARALKEPLQAKIAVSGPDSYISPDWYGVIDQVPTWNYIAVHLTGVLELRPHEELHDLLDRQSAVYEDRLLPKVPWKTAKMSDCVMDKMMRMIVPCRMQITDVDGTWKLGQNKPDAVRASAAEHAKAYGFGAEADILAALMQGVSPRD</sequence>
<proteinExistence type="predicted"/>
<organism evidence="1 2">
    <name type="scientific">Sulfitobacter sediminilitoris</name>
    <dbReference type="NCBI Taxonomy" id="2698830"/>
    <lineage>
        <taxon>Bacteria</taxon>
        <taxon>Pseudomonadati</taxon>
        <taxon>Pseudomonadota</taxon>
        <taxon>Alphaproteobacteria</taxon>
        <taxon>Rhodobacterales</taxon>
        <taxon>Roseobacteraceae</taxon>
        <taxon>Sulfitobacter</taxon>
    </lineage>
</organism>
<keyword evidence="2" id="KW-1185">Reference proteome</keyword>
<dbReference type="EMBL" id="JAABNT010000002">
    <property type="protein sequence ID" value="NEK21691.1"/>
    <property type="molecule type" value="Genomic_DNA"/>
</dbReference>
<dbReference type="Proteomes" id="UP000468591">
    <property type="component" value="Unassembled WGS sequence"/>
</dbReference>
<protein>
    <submittedName>
        <fullName evidence="1">FMN-binding negative transcriptional regulator</fullName>
    </submittedName>
</protein>
<dbReference type="PANTHER" id="PTHR35802:SF1">
    <property type="entry name" value="PROTEASE SYNTHASE AND SPORULATION PROTEIN PAI 2"/>
    <property type="match status" value="1"/>
</dbReference>
<dbReference type="InterPro" id="IPR007396">
    <property type="entry name" value="TR_PAI2-type"/>
</dbReference>
<dbReference type="PANTHER" id="PTHR35802">
    <property type="entry name" value="PROTEASE SYNTHASE AND SPORULATION PROTEIN PAI 2"/>
    <property type="match status" value="1"/>
</dbReference>
<evidence type="ECO:0000313" key="1">
    <source>
        <dbReference type="EMBL" id="NEK21691.1"/>
    </source>
</evidence>
<comment type="caution">
    <text evidence="1">The sequence shown here is derived from an EMBL/GenBank/DDBJ whole genome shotgun (WGS) entry which is preliminary data.</text>
</comment>
<dbReference type="SUPFAM" id="SSF50475">
    <property type="entry name" value="FMN-binding split barrel"/>
    <property type="match status" value="1"/>
</dbReference>
<dbReference type="Pfam" id="PF04299">
    <property type="entry name" value="FMN_bind_2"/>
    <property type="match status" value="1"/>
</dbReference>
<dbReference type="Gene3D" id="2.30.110.10">
    <property type="entry name" value="Electron Transport, Fmn-binding Protein, Chain A"/>
    <property type="match status" value="1"/>
</dbReference>
<name>A0A6P0C6A2_9RHOB</name>
<dbReference type="PIRSF" id="PIRSF010372">
    <property type="entry name" value="PaiB"/>
    <property type="match status" value="1"/>
</dbReference>
<accession>A0A6P0C6A2</accession>